<evidence type="ECO:0000313" key="7">
    <source>
        <dbReference type="EMBL" id="HIX08490.1"/>
    </source>
</evidence>
<dbReference type="InterPro" id="IPR041679">
    <property type="entry name" value="DNA2/NAM7-like_C"/>
</dbReference>
<dbReference type="AlphaFoldDB" id="A0A9D1V9B6"/>
<evidence type="ECO:0000256" key="3">
    <source>
        <dbReference type="ARBA" id="ARBA00022806"/>
    </source>
</evidence>
<gene>
    <name evidence="7" type="ORF">H9741_08475</name>
</gene>
<evidence type="ECO:0000313" key="8">
    <source>
        <dbReference type="Proteomes" id="UP000824204"/>
    </source>
</evidence>
<dbReference type="Gene3D" id="3.40.50.300">
    <property type="entry name" value="P-loop containing nucleotide triphosphate hydrolases"/>
    <property type="match status" value="2"/>
</dbReference>
<protein>
    <recommendedName>
        <fullName evidence="6">DNA2/NAM7 helicase-like C-terminal domain-containing protein</fullName>
    </recommendedName>
</protein>
<evidence type="ECO:0000256" key="1">
    <source>
        <dbReference type="ARBA" id="ARBA00022741"/>
    </source>
</evidence>
<dbReference type="GO" id="GO:0005524">
    <property type="term" value="F:ATP binding"/>
    <property type="evidence" value="ECO:0007669"/>
    <property type="project" value="UniProtKB-KW"/>
</dbReference>
<evidence type="ECO:0000256" key="4">
    <source>
        <dbReference type="ARBA" id="ARBA00022840"/>
    </source>
</evidence>
<dbReference type="GO" id="GO:0043139">
    <property type="term" value="F:5'-3' DNA helicase activity"/>
    <property type="evidence" value="ECO:0007669"/>
    <property type="project" value="TreeGrafter"/>
</dbReference>
<feature type="domain" description="DNA2/NAM7 helicase-like C-terminal" evidence="6">
    <location>
        <begin position="14"/>
        <end position="87"/>
    </location>
</feature>
<dbReference type="PANTHER" id="PTHR43788:SF8">
    <property type="entry name" value="DNA-BINDING PROTEIN SMUBP-2"/>
    <property type="match status" value="1"/>
</dbReference>
<feature type="domain" description="DNA2/NAM7 helicase-like C-terminal" evidence="6">
    <location>
        <begin position="92"/>
        <end position="180"/>
    </location>
</feature>
<name>A0A9D1V9B6_9FIRM</name>
<keyword evidence="2" id="KW-0378">Hydrolase</keyword>
<sequence>MDYDPHRAWGTNHTSEGSASPFNEDELKIILKILDLPDRSLKNAQVAVISPYKGQNRLLNGKIDRSNYKSLKIEIDTIDSFQGKDADLESEIKSILAGGIKKRDITILSPFKREKSVVSKITKYKIDEVDEETENITYSTIQGFKGLENSVIILTDIQTYKKPDLMYVAMSRARSALYIFETEHAEKYRKSKKFS</sequence>
<reference evidence="7" key="1">
    <citation type="journal article" date="2021" name="PeerJ">
        <title>Extensive microbial diversity within the chicken gut microbiome revealed by metagenomics and culture.</title>
        <authorList>
            <person name="Gilroy R."/>
            <person name="Ravi A."/>
            <person name="Getino M."/>
            <person name="Pursley I."/>
            <person name="Horton D.L."/>
            <person name="Alikhan N.F."/>
            <person name="Baker D."/>
            <person name="Gharbi K."/>
            <person name="Hall N."/>
            <person name="Watson M."/>
            <person name="Adriaenssens E.M."/>
            <person name="Foster-Nyarko E."/>
            <person name="Jarju S."/>
            <person name="Secka A."/>
            <person name="Antonio M."/>
            <person name="Oren A."/>
            <person name="Chaudhuri R.R."/>
            <person name="La Ragione R."/>
            <person name="Hildebrand F."/>
            <person name="Pallen M.J."/>
        </authorList>
    </citation>
    <scope>NUCLEOTIDE SEQUENCE</scope>
    <source>
        <strain evidence="7">811</strain>
    </source>
</reference>
<comment type="caution">
    <text evidence="7">The sequence shown here is derived from an EMBL/GenBank/DDBJ whole genome shotgun (WGS) entry which is preliminary data.</text>
</comment>
<dbReference type="InterPro" id="IPR050534">
    <property type="entry name" value="Coronavir_polyprotein_1ab"/>
</dbReference>
<dbReference type="SUPFAM" id="SSF52540">
    <property type="entry name" value="P-loop containing nucleoside triphosphate hydrolases"/>
    <property type="match status" value="1"/>
</dbReference>
<reference evidence="7" key="2">
    <citation type="submission" date="2021-04" db="EMBL/GenBank/DDBJ databases">
        <authorList>
            <person name="Gilroy R."/>
        </authorList>
    </citation>
    <scope>NUCLEOTIDE SEQUENCE</scope>
    <source>
        <strain evidence="7">811</strain>
    </source>
</reference>
<dbReference type="InterPro" id="IPR027417">
    <property type="entry name" value="P-loop_NTPase"/>
</dbReference>
<dbReference type="Pfam" id="PF13087">
    <property type="entry name" value="AAA_12"/>
    <property type="match status" value="2"/>
</dbReference>
<dbReference type="Proteomes" id="UP000824204">
    <property type="component" value="Unassembled WGS sequence"/>
</dbReference>
<evidence type="ECO:0000256" key="2">
    <source>
        <dbReference type="ARBA" id="ARBA00022801"/>
    </source>
</evidence>
<feature type="region of interest" description="Disordered" evidence="5">
    <location>
        <begin position="1"/>
        <end position="20"/>
    </location>
</feature>
<organism evidence="7 8">
    <name type="scientific">Candidatus Borkfalkia faecipullorum</name>
    <dbReference type="NCBI Taxonomy" id="2838510"/>
    <lineage>
        <taxon>Bacteria</taxon>
        <taxon>Bacillati</taxon>
        <taxon>Bacillota</taxon>
        <taxon>Clostridia</taxon>
        <taxon>Christensenellales</taxon>
        <taxon>Christensenellaceae</taxon>
        <taxon>Candidatus Borkfalkia</taxon>
    </lineage>
</organism>
<keyword evidence="3" id="KW-0347">Helicase</keyword>
<dbReference type="EMBL" id="DXFX01000109">
    <property type="protein sequence ID" value="HIX08490.1"/>
    <property type="molecule type" value="Genomic_DNA"/>
</dbReference>
<dbReference type="GO" id="GO:0016787">
    <property type="term" value="F:hydrolase activity"/>
    <property type="evidence" value="ECO:0007669"/>
    <property type="project" value="UniProtKB-KW"/>
</dbReference>
<keyword evidence="4" id="KW-0067">ATP-binding</keyword>
<dbReference type="PANTHER" id="PTHR43788">
    <property type="entry name" value="DNA2/NAM7 HELICASE FAMILY MEMBER"/>
    <property type="match status" value="1"/>
</dbReference>
<keyword evidence="1" id="KW-0547">Nucleotide-binding</keyword>
<accession>A0A9D1V9B6</accession>
<evidence type="ECO:0000256" key="5">
    <source>
        <dbReference type="SAM" id="MobiDB-lite"/>
    </source>
</evidence>
<proteinExistence type="predicted"/>
<evidence type="ECO:0000259" key="6">
    <source>
        <dbReference type="Pfam" id="PF13087"/>
    </source>
</evidence>
<feature type="compositionally biased region" description="Polar residues" evidence="5">
    <location>
        <begin position="11"/>
        <end position="20"/>
    </location>
</feature>